<comment type="pathway">
    <text evidence="1">Cofactor biosynthesis; adenosylcobalamin biosynthesis.</text>
</comment>
<dbReference type="InterPro" id="IPR000878">
    <property type="entry name" value="4pyrrol_Mease"/>
</dbReference>
<protein>
    <submittedName>
        <fullName evidence="7">Precorrin-3B C17-methyltransferase</fullName>
    </submittedName>
</protein>
<keyword evidence="2" id="KW-0169">Cobalamin biosynthesis</keyword>
<dbReference type="InterPro" id="IPR035996">
    <property type="entry name" value="4pyrrol_Methylase_sf"/>
</dbReference>
<dbReference type="Proteomes" id="UP000008458">
    <property type="component" value="Chromosome"/>
</dbReference>
<dbReference type="CDD" id="cd11646">
    <property type="entry name" value="Precorrin_3B_C17_MT"/>
    <property type="match status" value="1"/>
</dbReference>
<gene>
    <name evidence="7" type="ordered locus">Ahos_2006</name>
</gene>
<evidence type="ECO:0000256" key="1">
    <source>
        <dbReference type="ARBA" id="ARBA00004953"/>
    </source>
</evidence>
<feature type="domain" description="Tetrapyrrole methylase" evidence="6">
    <location>
        <begin position="8"/>
        <end position="210"/>
    </location>
</feature>
<evidence type="ECO:0000313" key="8">
    <source>
        <dbReference type="Proteomes" id="UP000008458"/>
    </source>
</evidence>
<accession>F4B854</accession>
<dbReference type="GO" id="GO:0008168">
    <property type="term" value="F:methyltransferase activity"/>
    <property type="evidence" value="ECO:0007669"/>
    <property type="project" value="UniProtKB-KW"/>
</dbReference>
<dbReference type="InterPro" id="IPR006363">
    <property type="entry name" value="Cbl_synth_CobJ/CibH_dom"/>
</dbReference>
<dbReference type="Gene3D" id="3.40.1010.10">
    <property type="entry name" value="Cobalt-precorrin-4 Transmethylase, Domain 1"/>
    <property type="match status" value="1"/>
</dbReference>
<dbReference type="InterPro" id="IPR014776">
    <property type="entry name" value="4pyrrole_Mease_sub2"/>
</dbReference>
<dbReference type="NCBIfam" id="NF004423">
    <property type="entry name" value="PRK05765.1"/>
    <property type="match status" value="1"/>
</dbReference>
<keyword evidence="8" id="KW-1185">Reference proteome</keyword>
<evidence type="ECO:0000256" key="2">
    <source>
        <dbReference type="ARBA" id="ARBA00022573"/>
    </source>
</evidence>
<dbReference type="HOGENOM" id="CLU_047948_2_0_2"/>
<name>F4B854_ACIHW</name>
<keyword evidence="3" id="KW-0489">Methyltransferase</keyword>
<reference evidence="7 8" key="1">
    <citation type="journal article" date="2011" name="Extremophiles">
        <title>Genomic analysis of Acidianus hospitalis W1 a host for studying crenarchaeal virus and plasmid life cycles.</title>
        <authorList>
            <person name="You X.Y."/>
            <person name="Liu C."/>
            <person name="Wang S.Y."/>
            <person name="Jiang C.Y."/>
            <person name="Shah S.A."/>
            <person name="Prangishvili D."/>
            <person name="She Q."/>
            <person name="Liu S.J."/>
            <person name="Garrett R.A."/>
        </authorList>
    </citation>
    <scope>NUCLEOTIDE SEQUENCE [LARGE SCALE GENOMIC DNA]</scope>
    <source>
        <strain evidence="7 8">W1</strain>
    </source>
</reference>
<evidence type="ECO:0000313" key="7">
    <source>
        <dbReference type="EMBL" id="AEE94878.1"/>
    </source>
</evidence>
<evidence type="ECO:0000256" key="5">
    <source>
        <dbReference type="ARBA" id="ARBA00022691"/>
    </source>
</evidence>
<evidence type="ECO:0000256" key="4">
    <source>
        <dbReference type="ARBA" id="ARBA00022679"/>
    </source>
</evidence>
<dbReference type="KEGG" id="aho:Ahos_2006"/>
<reference key="2">
    <citation type="journal article" date="2011" name="Extremophiles">
        <title>Genomic analyses of Acidianus hospitalis W1 a host for studying crenarchaeal virus and plasmid life cycles.</title>
        <authorList>
            <person name="You X.Y."/>
            <person name="Liu C."/>
            <person name="Wang S.Y."/>
            <person name="Jiang C.Y."/>
            <person name="Shah S.A."/>
            <person name="Prangishvili D."/>
            <person name="Liu S.J."/>
            <person name="Garrett R.A."/>
        </authorList>
    </citation>
    <scope>NUCLEOTIDE SEQUENCE</scope>
    <source>
        <strain>W1</strain>
    </source>
</reference>
<dbReference type="PANTHER" id="PTHR47036:SF1">
    <property type="entry name" value="COBALT-FACTOR III C(17)-METHYLTRANSFERASE-RELATED"/>
    <property type="match status" value="1"/>
</dbReference>
<dbReference type="InterPro" id="IPR051810">
    <property type="entry name" value="Precorrin_MeTrfase"/>
</dbReference>
<proteinExistence type="predicted"/>
<dbReference type="eggNOG" id="arCOG00647">
    <property type="taxonomic scope" value="Archaea"/>
</dbReference>
<organism evidence="7 8">
    <name type="scientific">Acidianus hospitalis (strain W1)</name>
    <dbReference type="NCBI Taxonomy" id="933801"/>
    <lineage>
        <taxon>Archaea</taxon>
        <taxon>Thermoproteota</taxon>
        <taxon>Thermoprotei</taxon>
        <taxon>Sulfolobales</taxon>
        <taxon>Sulfolobaceae</taxon>
        <taxon>Acidianus</taxon>
    </lineage>
</organism>
<dbReference type="NCBIfam" id="TIGR01466">
    <property type="entry name" value="cobJ_cbiH"/>
    <property type="match status" value="1"/>
</dbReference>
<dbReference type="EMBL" id="CP002535">
    <property type="protein sequence ID" value="AEE94878.1"/>
    <property type="molecule type" value="Genomic_DNA"/>
</dbReference>
<keyword evidence="4" id="KW-0808">Transferase</keyword>
<dbReference type="PANTHER" id="PTHR47036">
    <property type="entry name" value="COBALT-FACTOR III C(17)-METHYLTRANSFERASE-RELATED"/>
    <property type="match status" value="1"/>
</dbReference>
<dbReference type="SUPFAM" id="SSF53790">
    <property type="entry name" value="Tetrapyrrole methylase"/>
    <property type="match status" value="1"/>
</dbReference>
<evidence type="ECO:0000259" key="6">
    <source>
        <dbReference type="Pfam" id="PF00590"/>
    </source>
</evidence>
<dbReference type="Gene3D" id="3.30.950.10">
    <property type="entry name" value="Methyltransferase, Cobalt-precorrin-4 Transmethylase, Domain 2"/>
    <property type="match status" value="1"/>
</dbReference>
<keyword evidence="5" id="KW-0949">S-adenosyl-L-methionine</keyword>
<dbReference type="InterPro" id="IPR014777">
    <property type="entry name" value="4pyrrole_Mease_sub1"/>
</dbReference>
<dbReference type="Pfam" id="PF00590">
    <property type="entry name" value="TP_methylase"/>
    <property type="match status" value="1"/>
</dbReference>
<dbReference type="UniPathway" id="UPA00148"/>
<dbReference type="GO" id="GO:0009236">
    <property type="term" value="P:cobalamin biosynthetic process"/>
    <property type="evidence" value="ECO:0007669"/>
    <property type="project" value="UniProtKB-UniPathway"/>
</dbReference>
<sequence>MHVVKMGKIYVVGIGPGGKEARTLEMLEAIKESDVIVAYTTYARLIQDLTDGKEVITAKMKEEIFRAKVAIEKALHGHTVAVVSSGDPQVYGMAGLIYDMACKNNVNVEIQIIPGITAANAVAAKLGSPLSMDFAVISLSDLLIPSEEILNRVRKAAEGDFVIVLYNPINKPLLFEAMRIIKEVKGIDVPVGIVKSAYREDEEIMIATLSTWEKFLNKINMITTIIVGNSKSYICGNKIITPRGYERRYDLHVIDSNS</sequence>
<evidence type="ECO:0000256" key="3">
    <source>
        <dbReference type="ARBA" id="ARBA00022603"/>
    </source>
</evidence>
<dbReference type="STRING" id="933801.Ahos_2006"/>
<dbReference type="AlphaFoldDB" id="F4B854"/>
<dbReference type="GO" id="GO:0032259">
    <property type="term" value="P:methylation"/>
    <property type="evidence" value="ECO:0007669"/>
    <property type="project" value="UniProtKB-KW"/>
</dbReference>